<dbReference type="Proteomes" id="UP000056502">
    <property type="component" value="Chromosome I"/>
</dbReference>
<dbReference type="AlphaFoldDB" id="A0A0M4NBN8"/>
<dbReference type="AntiFam" id="ANF00051">
    <property type="entry name" value="Translation of DNA tandem repeat"/>
</dbReference>
<protein>
    <submittedName>
        <fullName evidence="1">Uncharacterized protein</fullName>
    </submittedName>
</protein>
<sequence length="39" mass="4710">MKSEFYRLIPKMWELPQITVLQTNSKIIENSYFQKITSC</sequence>
<name>A0A0M4NBN8_LEPIR</name>
<evidence type="ECO:0000313" key="1">
    <source>
        <dbReference type="EMBL" id="ALE40889.1"/>
    </source>
</evidence>
<dbReference type="EMBL" id="CP012603">
    <property type="protein sequence ID" value="ALE40889.1"/>
    <property type="molecule type" value="Genomic_DNA"/>
</dbReference>
<dbReference type="PATRIC" id="fig|1279460.3.peg.3819"/>
<reference evidence="1 2" key="1">
    <citation type="journal article" date="2015" name="Genome Announc.">
        <title>Whole-Genome Sequence of Leptospira interrogans Serovar Hardjo Subtype Hardjoprajitno Strain Norma, Isolated from Cattle in a Leptospirosis Outbreak in Brazil.</title>
        <authorList>
            <person name="Cosate M.R."/>
            <person name="Soares S.C."/>
            <person name="Mendes T.A."/>
            <person name="Raittz R.T."/>
            <person name="Moreira E.C."/>
            <person name="Leite R."/>
            <person name="Fernandes G.R."/>
            <person name="Haddad J.P."/>
            <person name="Ortega J.M."/>
        </authorList>
    </citation>
    <scope>NUCLEOTIDE SEQUENCE [LARGE SCALE GENOMIC DNA]</scope>
    <source>
        <strain evidence="1 2">Norma</strain>
    </source>
</reference>
<evidence type="ECO:0000313" key="2">
    <source>
        <dbReference type="Proteomes" id="UP000056502"/>
    </source>
</evidence>
<organism evidence="1">
    <name type="scientific">Leptospira interrogans serovar Hardjo str. Norma</name>
    <dbReference type="NCBI Taxonomy" id="1279460"/>
    <lineage>
        <taxon>Bacteria</taxon>
        <taxon>Pseudomonadati</taxon>
        <taxon>Spirochaetota</taxon>
        <taxon>Spirochaetia</taxon>
        <taxon>Leptospirales</taxon>
        <taxon>Leptospiraceae</taxon>
        <taxon>Leptospira</taxon>
    </lineage>
</organism>
<accession>A0A0M4NBN8</accession>
<proteinExistence type="predicted"/>
<gene>
    <name evidence="1" type="ORF">G436_3743</name>
</gene>